<reference evidence="3" key="1">
    <citation type="submission" date="2016-04" db="EMBL/GenBank/DDBJ databases">
        <title>Cephalotus genome sequencing.</title>
        <authorList>
            <person name="Fukushima K."/>
            <person name="Hasebe M."/>
            <person name="Fang X."/>
        </authorList>
    </citation>
    <scope>NUCLEOTIDE SEQUENCE [LARGE SCALE GENOMIC DNA]</scope>
    <source>
        <strain evidence="3">cv. St1</strain>
    </source>
</reference>
<dbReference type="Gene3D" id="3.40.50.1820">
    <property type="entry name" value="alpha/beta hydrolase"/>
    <property type="match status" value="1"/>
</dbReference>
<dbReference type="InParanoid" id="A0A1Q3DDI2"/>
<keyword evidence="1" id="KW-0378">Hydrolase</keyword>
<sequence length="130" mass="14949">FAPSNYVKLPNDITGYLKKNKFLPKLNNELPNKRNAKYKERFTSLQNLVLILCEQDLSIIPKETAWFGFFPDGAFKPVIPYNQTKLYTEDWIGLKTLDDAGRVHFISVPGAHAVLSLEEVKKHVVPYLRD</sequence>
<dbReference type="OrthoDB" id="10263094at2759"/>
<evidence type="ECO:0000313" key="3">
    <source>
        <dbReference type="Proteomes" id="UP000187406"/>
    </source>
</evidence>
<dbReference type="STRING" id="3775.A0A1Q3DDI2"/>
<proteinExistence type="predicted"/>
<dbReference type="SUPFAM" id="SSF53474">
    <property type="entry name" value="alpha/beta-Hydrolases"/>
    <property type="match status" value="1"/>
</dbReference>
<dbReference type="EMBL" id="BDDD01006141">
    <property type="protein sequence ID" value="GAV90318.1"/>
    <property type="molecule type" value="Genomic_DNA"/>
</dbReference>
<dbReference type="Proteomes" id="UP000187406">
    <property type="component" value="Unassembled WGS sequence"/>
</dbReference>
<dbReference type="InterPro" id="IPR029058">
    <property type="entry name" value="AB_hydrolase_fold"/>
</dbReference>
<dbReference type="PANTHER" id="PTHR11247:SF8">
    <property type="entry name" value="PALMITOYL-PROTEIN THIOESTERASE 1"/>
    <property type="match status" value="1"/>
</dbReference>
<protein>
    <submittedName>
        <fullName evidence="2">Palm_thioest domain-containing protein</fullName>
    </submittedName>
</protein>
<dbReference type="Pfam" id="PF02089">
    <property type="entry name" value="Palm_thioest"/>
    <property type="match status" value="1"/>
</dbReference>
<accession>A0A1Q3DDI2</accession>
<name>A0A1Q3DDI2_CEPFO</name>
<dbReference type="GO" id="GO:0016790">
    <property type="term" value="F:thiolester hydrolase activity"/>
    <property type="evidence" value="ECO:0007669"/>
    <property type="project" value="TreeGrafter"/>
</dbReference>
<organism evidence="2 3">
    <name type="scientific">Cephalotus follicularis</name>
    <name type="common">Albany pitcher plant</name>
    <dbReference type="NCBI Taxonomy" id="3775"/>
    <lineage>
        <taxon>Eukaryota</taxon>
        <taxon>Viridiplantae</taxon>
        <taxon>Streptophyta</taxon>
        <taxon>Embryophyta</taxon>
        <taxon>Tracheophyta</taxon>
        <taxon>Spermatophyta</taxon>
        <taxon>Magnoliopsida</taxon>
        <taxon>eudicotyledons</taxon>
        <taxon>Gunneridae</taxon>
        <taxon>Pentapetalae</taxon>
        <taxon>rosids</taxon>
        <taxon>fabids</taxon>
        <taxon>Oxalidales</taxon>
        <taxon>Cephalotaceae</taxon>
        <taxon>Cephalotus</taxon>
    </lineage>
</organism>
<evidence type="ECO:0000313" key="2">
    <source>
        <dbReference type="EMBL" id="GAV90318.1"/>
    </source>
</evidence>
<gene>
    <name evidence="2" type="ORF">CFOL_v3_33727</name>
</gene>
<dbReference type="AlphaFoldDB" id="A0A1Q3DDI2"/>
<feature type="non-terminal residue" evidence="2">
    <location>
        <position position="1"/>
    </location>
</feature>
<comment type="caution">
    <text evidence="2">The sequence shown here is derived from an EMBL/GenBank/DDBJ whole genome shotgun (WGS) entry which is preliminary data.</text>
</comment>
<evidence type="ECO:0000256" key="1">
    <source>
        <dbReference type="ARBA" id="ARBA00022801"/>
    </source>
</evidence>
<keyword evidence="3" id="KW-1185">Reference proteome</keyword>
<dbReference type="PANTHER" id="PTHR11247">
    <property type="entry name" value="PALMITOYL-PROTEIN THIOESTERASE/DOLICHYLDIPHOSPHATASE 1"/>
    <property type="match status" value="1"/>
</dbReference>